<name>A0A1T4UXA5_9GAMM</name>
<dbReference type="InterPro" id="IPR015797">
    <property type="entry name" value="NUDIX_hydrolase-like_dom_sf"/>
</dbReference>
<dbReference type="EMBL" id="FUXX01000002">
    <property type="protein sequence ID" value="SKA57284.1"/>
    <property type="molecule type" value="Genomic_DNA"/>
</dbReference>
<dbReference type="Pfam" id="PF00293">
    <property type="entry name" value="NUDIX"/>
    <property type="match status" value="1"/>
</dbReference>
<keyword evidence="2" id="KW-0378">Hydrolase</keyword>
<dbReference type="PROSITE" id="PS51462">
    <property type="entry name" value="NUDIX"/>
    <property type="match status" value="1"/>
</dbReference>
<reference evidence="5" key="1">
    <citation type="submission" date="2017-02" db="EMBL/GenBank/DDBJ databases">
        <authorList>
            <person name="Varghese N."/>
            <person name="Submissions S."/>
        </authorList>
    </citation>
    <scope>NUCLEOTIDE SEQUENCE [LARGE SCALE GENOMIC DNA]</scope>
    <source>
        <strain evidence="5">DSM 3072</strain>
    </source>
</reference>
<dbReference type="Proteomes" id="UP000242432">
    <property type="component" value="Unassembled WGS sequence"/>
</dbReference>
<comment type="cofactor">
    <cofactor evidence="1">
        <name>Mg(2+)</name>
        <dbReference type="ChEBI" id="CHEBI:18420"/>
    </cofactor>
</comment>
<dbReference type="InterPro" id="IPR000086">
    <property type="entry name" value="NUDIX_hydrolase_dom"/>
</dbReference>
<dbReference type="SUPFAM" id="SSF55811">
    <property type="entry name" value="Nudix"/>
    <property type="match status" value="1"/>
</dbReference>
<evidence type="ECO:0000259" key="3">
    <source>
        <dbReference type="PROSITE" id="PS51462"/>
    </source>
</evidence>
<dbReference type="InterPro" id="IPR020084">
    <property type="entry name" value="NUDIX_hydrolase_CS"/>
</dbReference>
<protein>
    <submittedName>
        <fullName evidence="4">ADP-ribose diphosphatase</fullName>
    </submittedName>
</protein>
<dbReference type="STRING" id="83771.SAMN02910357_00714"/>
<dbReference type="Gene3D" id="3.90.79.10">
    <property type="entry name" value="Nucleoside Triphosphate Pyrophosphohydrolase"/>
    <property type="match status" value="1"/>
</dbReference>
<feature type="domain" description="Nudix hydrolase" evidence="3">
    <location>
        <begin position="81"/>
        <end position="218"/>
    </location>
</feature>
<dbReference type="GO" id="GO:0016787">
    <property type="term" value="F:hydrolase activity"/>
    <property type="evidence" value="ECO:0007669"/>
    <property type="project" value="UniProtKB-KW"/>
</dbReference>
<dbReference type="NCBIfam" id="NF008736">
    <property type="entry name" value="PRK11762.1"/>
    <property type="match status" value="1"/>
</dbReference>
<evidence type="ECO:0000313" key="4">
    <source>
        <dbReference type="EMBL" id="SKA57284.1"/>
    </source>
</evidence>
<dbReference type="PROSITE" id="PS00893">
    <property type="entry name" value="NUDIX_BOX"/>
    <property type="match status" value="1"/>
</dbReference>
<organism evidence="4 5">
    <name type="scientific">Succinivibrio dextrinosolvens DSM 3072</name>
    <dbReference type="NCBI Taxonomy" id="1123324"/>
    <lineage>
        <taxon>Bacteria</taxon>
        <taxon>Pseudomonadati</taxon>
        <taxon>Pseudomonadota</taxon>
        <taxon>Gammaproteobacteria</taxon>
        <taxon>Aeromonadales</taxon>
        <taxon>Succinivibrionaceae</taxon>
        <taxon>Succinivibrio</taxon>
    </lineage>
</organism>
<sequence length="225" mass="25711">MSSSYLKAKAKFKREKLRKKRFSVLKYTNDLRKMVLIMDLSALDKPVPKILDKRRNKVSRFFTVDELDLEFSNSTRRTYERLSGGNGAILAVPFDGKDFYLTSEYACGFERYELGFVKGKIDAGEDAVTACNRELEEEIGFGARNITLLRREMTVAPGMLQLRMFTYLCTDLYPRVLDGDEPEPISIIKVSPSEAKELIFDVDSPLTESRAIACLTLAMRKLNYL</sequence>
<accession>A0A1T4UXA5</accession>
<keyword evidence="5" id="KW-1185">Reference proteome</keyword>
<gene>
    <name evidence="4" type="ORF">SAMN02745213_00182</name>
</gene>
<evidence type="ECO:0000256" key="1">
    <source>
        <dbReference type="ARBA" id="ARBA00001946"/>
    </source>
</evidence>
<dbReference type="AlphaFoldDB" id="A0A1T4UXA5"/>
<evidence type="ECO:0000313" key="5">
    <source>
        <dbReference type="Proteomes" id="UP000242432"/>
    </source>
</evidence>
<evidence type="ECO:0000256" key="2">
    <source>
        <dbReference type="ARBA" id="ARBA00022801"/>
    </source>
</evidence>
<proteinExistence type="predicted"/>